<feature type="region of interest" description="Disordered" evidence="1">
    <location>
        <begin position="101"/>
        <end position="132"/>
    </location>
</feature>
<name>A0A9X9PWK5_GULGU</name>
<evidence type="ECO:0000313" key="3">
    <source>
        <dbReference type="Proteomes" id="UP000269945"/>
    </source>
</evidence>
<reference evidence="2 3" key="1">
    <citation type="submission" date="2018-10" db="EMBL/GenBank/DDBJ databases">
        <authorList>
            <person name="Ekblom R."/>
            <person name="Jareborg N."/>
        </authorList>
    </citation>
    <scope>NUCLEOTIDE SEQUENCE [LARGE SCALE GENOMIC DNA]</scope>
    <source>
        <tissue evidence="2">Muscle</tissue>
    </source>
</reference>
<protein>
    <submittedName>
        <fullName evidence="2">Uncharacterized protein</fullName>
    </submittedName>
</protein>
<dbReference type="AlphaFoldDB" id="A0A9X9PWK5"/>
<gene>
    <name evidence="2" type="ORF">BN2614_LOCUS3</name>
</gene>
<dbReference type="Proteomes" id="UP000269945">
    <property type="component" value="Unassembled WGS sequence"/>
</dbReference>
<proteinExistence type="predicted"/>
<organism evidence="2 3">
    <name type="scientific">Gulo gulo</name>
    <name type="common">Wolverine</name>
    <name type="synonym">Gluton</name>
    <dbReference type="NCBI Taxonomy" id="48420"/>
    <lineage>
        <taxon>Eukaryota</taxon>
        <taxon>Metazoa</taxon>
        <taxon>Chordata</taxon>
        <taxon>Craniata</taxon>
        <taxon>Vertebrata</taxon>
        <taxon>Euteleostomi</taxon>
        <taxon>Mammalia</taxon>
        <taxon>Eutheria</taxon>
        <taxon>Laurasiatheria</taxon>
        <taxon>Carnivora</taxon>
        <taxon>Caniformia</taxon>
        <taxon>Musteloidea</taxon>
        <taxon>Mustelidae</taxon>
        <taxon>Guloninae</taxon>
        <taxon>Gulo</taxon>
    </lineage>
</organism>
<dbReference type="EMBL" id="CYRY02005348">
    <property type="protein sequence ID" value="VCW69786.1"/>
    <property type="molecule type" value="Genomic_DNA"/>
</dbReference>
<accession>A0A9X9PWK5</accession>
<evidence type="ECO:0000313" key="2">
    <source>
        <dbReference type="EMBL" id="VCW69786.1"/>
    </source>
</evidence>
<keyword evidence="3" id="KW-1185">Reference proteome</keyword>
<comment type="caution">
    <text evidence="2">The sequence shown here is derived from an EMBL/GenBank/DDBJ whole genome shotgun (WGS) entry which is preliminary data.</text>
</comment>
<evidence type="ECO:0000256" key="1">
    <source>
        <dbReference type="SAM" id="MobiDB-lite"/>
    </source>
</evidence>
<sequence length="132" mass="13839">MGRGRKPQKSLGPAHTGLAGHAEDGVYSVKRVHHSRKFCLGLAPLMAWPVPPTSEKEGVVLVTRRVLLGLEKCIKIPERALNEVVSRHLCEPGGRCGLTALPVPSGRATPGPTPDPMLTPSPGRSAGTACGP</sequence>